<proteinExistence type="predicted"/>
<evidence type="ECO:0008006" key="3">
    <source>
        <dbReference type="Google" id="ProtNLM"/>
    </source>
</evidence>
<dbReference type="Proteomes" id="UP000593564">
    <property type="component" value="Unassembled WGS sequence"/>
</dbReference>
<dbReference type="EMBL" id="JACBKZ010000003">
    <property type="protein sequence ID" value="KAF5955562.1"/>
    <property type="molecule type" value="Genomic_DNA"/>
</dbReference>
<reference evidence="1 2" key="2">
    <citation type="submission" date="2020-07" db="EMBL/GenBank/DDBJ databases">
        <title>Genome assembly of wild tea tree DASZ reveals pedigree and selection history of tea varieties.</title>
        <authorList>
            <person name="Zhang W."/>
        </authorList>
    </citation>
    <scope>NUCLEOTIDE SEQUENCE [LARGE SCALE GENOMIC DNA]</scope>
    <source>
        <strain evidence="2">cv. G240</strain>
        <tissue evidence="1">Leaf</tissue>
    </source>
</reference>
<organism evidence="1 2">
    <name type="scientific">Camellia sinensis</name>
    <name type="common">Tea plant</name>
    <name type="synonym">Thea sinensis</name>
    <dbReference type="NCBI Taxonomy" id="4442"/>
    <lineage>
        <taxon>Eukaryota</taxon>
        <taxon>Viridiplantae</taxon>
        <taxon>Streptophyta</taxon>
        <taxon>Embryophyta</taxon>
        <taxon>Tracheophyta</taxon>
        <taxon>Spermatophyta</taxon>
        <taxon>Magnoliopsida</taxon>
        <taxon>eudicotyledons</taxon>
        <taxon>Gunneridae</taxon>
        <taxon>Pentapetalae</taxon>
        <taxon>asterids</taxon>
        <taxon>Ericales</taxon>
        <taxon>Theaceae</taxon>
        <taxon>Camellia</taxon>
    </lineage>
</organism>
<evidence type="ECO:0000313" key="1">
    <source>
        <dbReference type="EMBL" id="KAF5955562.1"/>
    </source>
</evidence>
<sequence>MGDSTINKDNFKDSFFFGSMTNTTLKGSNYLQWSRATAVFLKACGKASYFMANKPSETTKVAFWEQKDVQIMTWLWNSLAPEVFTNVSCLESFKDIWDILKKLYSSEQNLSRIYQLY</sequence>
<gene>
    <name evidence="1" type="ORF">HYC85_008418</name>
</gene>
<dbReference type="PANTHER" id="PTHR37610">
    <property type="entry name" value="CCHC-TYPE DOMAIN-CONTAINING PROTEIN"/>
    <property type="match status" value="1"/>
</dbReference>
<comment type="caution">
    <text evidence="1">The sequence shown here is derived from an EMBL/GenBank/DDBJ whole genome shotgun (WGS) entry which is preliminary data.</text>
</comment>
<accession>A0A7J7HRS4</accession>
<dbReference type="PANTHER" id="PTHR37610:SF77">
    <property type="entry name" value="INTEGRASE CATALYTIC DOMAIN-CONTAINING PROTEIN"/>
    <property type="match status" value="1"/>
</dbReference>
<evidence type="ECO:0000313" key="2">
    <source>
        <dbReference type="Proteomes" id="UP000593564"/>
    </source>
</evidence>
<reference evidence="2" key="1">
    <citation type="journal article" date="2020" name="Nat. Commun.">
        <title>Genome assembly of wild tea tree DASZ reveals pedigree and selection history of tea varieties.</title>
        <authorList>
            <person name="Zhang W."/>
            <person name="Zhang Y."/>
            <person name="Qiu H."/>
            <person name="Guo Y."/>
            <person name="Wan H."/>
            <person name="Zhang X."/>
            <person name="Scossa F."/>
            <person name="Alseekh S."/>
            <person name="Zhang Q."/>
            <person name="Wang P."/>
            <person name="Xu L."/>
            <person name="Schmidt M.H."/>
            <person name="Jia X."/>
            <person name="Li D."/>
            <person name="Zhu A."/>
            <person name="Guo F."/>
            <person name="Chen W."/>
            <person name="Ni D."/>
            <person name="Usadel B."/>
            <person name="Fernie A.R."/>
            <person name="Wen W."/>
        </authorList>
    </citation>
    <scope>NUCLEOTIDE SEQUENCE [LARGE SCALE GENOMIC DNA]</scope>
    <source>
        <strain evidence="2">cv. G240</strain>
    </source>
</reference>
<protein>
    <recommendedName>
        <fullName evidence="3">Retrotransposon Copia-like N-terminal domain-containing protein</fullName>
    </recommendedName>
</protein>
<dbReference type="AlphaFoldDB" id="A0A7J7HRS4"/>
<dbReference type="Pfam" id="PF14223">
    <property type="entry name" value="Retrotran_gag_2"/>
    <property type="match status" value="1"/>
</dbReference>
<keyword evidence="2" id="KW-1185">Reference proteome</keyword>
<name>A0A7J7HRS4_CAMSI</name>